<dbReference type="Gene3D" id="2.40.100.10">
    <property type="entry name" value="Cyclophilin-like"/>
    <property type="match status" value="1"/>
</dbReference>
<evidence type="ECO:0000256" key="3">
    <source>
        <dbReference type="ARBA" id="ARBA00023235"/>
    </source>
</evidence>
<evidence type="ECO:0000313" key="7">
    <source>
        <dbReference type="Proteomes" id="UP000190744"/>
    </source>
</evidence>
<organism evidence="6 7">
    <name type="scientific">Penicillium brasilianum</name>
    <dbReference type="NCBI Taxonomy" id="104259"/>
    <lineage>
        <taxon>Eukaryota</taxon>
        <taxon>Fungi</taxon>
        <taxon>Dikarya</taxon>
        <taxon>Ascomycota</taxon>
        <taxon>Pezizomycotina</taxon>
        <taxon>Eurotiomycetes</taxon>
        <taxon>Eurotiomycetidae</taxon>
        <taxon>Eurotiales</taxon>
        <taxon>Aspergillaceae</taxon>
        <taxon>Penicillium</taxon>
    </lineage>
</organism>
<comment type="function">
    <text evidence="4">PPIases accelerate the folding of proteins. It catalyzes the cis-trans isomerization of proline imidic peptide bonds in oligopeptides.</text>
</comment>
<keyword evidence="2 4" id="KW-0697">Rotamase</keyword>
<dbReference type="PRINTS" id="PR00153">
    <property type="entry name" value="CSAPPISMRASE"/>
</dbReference>
<dbReference type="PROSITE" id="PS50072">
    <property type="entry name" value="CSA_PPIASE_2"/>
    <property type="match status" value="1"/>
</dbReference>
<protein>
    <recommendedName>
        <fullName evidence="4">Peptidyl-prolyl cis-trans isomerase</fullName>
        <shortName evidence="4">PPIase</shortName>
        <ecNumber evidence="4">5.2.1.8</ecNumber>
    </recommendedName>
</protein>
<dbReference type="CDD" id="cd01920">
    <property type="entry name" value="cyclophilin_EcCYP_like"/>
    <property type="match status" value="1"/>
</dbReference>
<dbReference type="InterPro" id="IPR002130">
    <property type="entry name" value="Cyclophilin-type_PPIase_dom"/>
</dbReference>
<comment type="caution">
    <text evidence="6">The sequence shown here is derived from an EMBL/GenBank/DDBJ whole genome shotgun (WGS) entry which is preliminary data.</text>
</comment>
<dbReference type="SUPFAM" id="SSF50891">
    <property type="entry name" value="Cyclophilin-like"/>
    <property type="match status" value="1"/>
</dbReference>
<comment type="catalytic activity">
    <reaction evidence="1 4">
        <text>[protein]-peptidylproline (omega=180) = [protein]-peptidylproline (omega=0)</text>
        <dbReference type="Rhea" id="RHEA:16237"/>
        <dbReference type="Rhea" id="RHEA-COMP:10747"/>
        <dbReference type="Rhea" id="RHEA-COMP:10748"/>
        <dbReference type="ChEBI" id="CHEBI:83833"/>
        <dbReference type="ChEBI" id="CHEBI:83834"/>
        <dbReference type="EC" id="5.2.1.8"/>
    </reaction>
</comment>
<accession>A0A1S9RHG6</accession>
<gene>
    <name evidence="6" type="primary">ppiB</name>
    <name evidence="6" type="ORF">PEBR_29803</name>
</gene>
<dbReference type="Proteomes" id="UP000190744">
    <property type="component" value="Unassembled WGS sequence"/>
</dbReference>
<evidence type="ECO:0000259" key="5">
    <source>
        <dbReference type="PROSITE" id="PS50072"/>
    </source>
</evidence>
<dbReference type="EC" id="5.2.1.8" evidence="4"/>
<dbReference type="PANTHER" id="PTHR43246">
    <property type="entry name" value="PEPTIDYL-PROLYL CIS-TRANS ISOMERASE CYP38, CHLOROPLASTIC"/>
    <property type="match status" value="1"/>
</dbReference>
<evidence type="ECO:0000313" key="6">
    <source>
        <dbReference type="EMBL" id="OOQ84508.1"/>
    </source>
</evidence>
<comment type="similarity">
    <text evidence="4">Belongs to the cyclophilin-type PPIase family.</text>
</comment>
<dbReference type="PIRSF" id="PIRSF001467">
    <property type="entry name" value="Peptidylpro_ismrse"/>
    <property type="match status" value="1"/>
</dbReference>
<evidence type="ECO:0000256" key="1">
    <source>
        <dbReference type="ARBA" id="ARBA00000971"/>
    </source>
</evidence>
<dbReference type="InterPro" id="IPR029000">
    <property type="entry name" value="Cyclophilin-like_dom_sf"/>
</dbReference>
<dbReference type="GO" id="GO:0003755">
    <property type="term" value="F:peptidyl-prolyl cis-trans isomerase activity"/>
    <property type="evidence" value="ECO:0007669"/>
    <property type="project" value="UniProtKB-UniRule"/>
</dbReference>
<evidence type="ECO:0000256" key="2">
    <source>
        <dbReference type="ARBA" id="ARBA00023110"/>
    </source>
</evidence>
<name>A0A1S9RHG6_PENBI</name>
<proteinExistence type="inferred from homology"/>
<feature type="domain" description="PPIase cyclophilin-type" evidence="5">
    <location>
        <begin position="10"/>
        <end position="163"/>
    </location>
</feature>
<dbReference type="Pfam" id="PF00160">
    <property type="entry name" value="Pro_isomerase"/>
    <property type="match status" value="1"/>
</dbReference>
<dbReference type="InterPro" id="IPR044665">
    <property type="entry name" value="E_coli_cyclophilin_A-like"/>
</dbReference>
<evidence type="ECO:0000256" key="4">
    <source>
        <dbReference type="RuleBase" id="RU363019"/>
    </source>
</evidence>
<dbReference type="InterPro" id="IPR024936">
    <property type="entry name" value="Cyclophilin-type_PPIase"/>
</dbReference>
<reference evidence="7" key="1">
    <citation type="submission" date="2015-09" db="EMBL/GenBank/DDBJ databases">
        <authorList>
            <person name="Fill T.P."/>
            <person name="Baretta J.F."/>
            <person name="de Almeida L.G."/>
            <person name="Rocha M."/>
            <person name="de Souza D.H."/>
            <person name="Malavazi I."/>
            <person name="Cerdeira L.T."/>
            <person name="Hong H."/>
            <person name="Samborskyy M."/>
            <person name="de Vasconcelos A.T."/>
            <person name="Leadlay P."/>
            <person name="Rodrigues-Filho E."/>
        </authorList>
    </citation>
    <scope>NUCLEOTIDE SEQUENCE [LARGE SCALE GENOMIC DNA]</scope>
    <source>
        <strain evidence="7">LaBioMMi 136</strain>
    </source>
</reference>
<dbReference type="EMBL" id="LJBN01000179">
    <property type="protein sequence ID" value="OOQ84508.1"/>
    <property type="molecule type" value="Genomic_DNA"/>
</dbReference>
<dbReference type="AlphaFoldDB" id="A0A1S9RHG6"/>
<sequence>MAITISTSFGDITIRTFDDKAPQTVKNFLAYCKSGFYEGTIFSRVMPGFMIQCGGYTEDLDLKPTRENIENEAHNGLKNFRGTVAMARTNDPHSANAQFFINCADNDFLNFTGESVTGWGYCVFAEVIQGMEVVDRIAKVQTQTKGNFQNVPVDAVTIEKVTVGEKS</sequence>
<keyword evidence="3 4" id="KW-0413">Isomerase</keyword>